<dbReference type="Gene3D" id="3.30.70.270">
    <property type="match status" value="1"/>
</dbReference>
<dbReference type="GO" id="GO:0005886">
    <property type="term" value="C:plasma membrane"/>
    <property type="evidence" value="ECO:0007669"/>
    <property type="project" value="TreeGrafter"/>
</dbReference>
<dbReference type="InterPro" id="IPR000160">
    <property type="entry name" value="GGDEF_dom"/>
</dbReference>
<dbReference type="EMBL" id="CP043869">
    <property type="protein sequence ID" value="QEQ96676.1"/>
    <property type="molecule type" value="Genomic_DNA"/>
</dbReference>
<organism evidence="8 9">
    <name type="scientific">Neptunomonas concharum</name>
    <dbReference type="NCBI Taxonomy" id="1031538"/>
    <lineage>
        <taxon>Bacteria</taxon>
        <taxon>Pseudomonadati</taxon>
        <taxon>Pseudomonadota</taxon>
        <taxon>Gammaproteobacteria</taxon>
        <taxon>Oceanospirillales</taxon>
        <taxon>Oceanospirillaceae</taxon>
        <taxon>Neptunomonas</taxon>
    </lineage>
</organism>
<protein>
    <recommendedName>
        <fullName evidence="2">diguanylate cyclase</fullName>
        <ecNumber evidence="2">2.7.7.65</ecNumber>
    </recommendedName>
</protein>
<keyword evidence="4" id="KW-0175">Coiled coil</keyword>
<accession>A0A5P1RBL4</accession>
<evidence type="ECO:0000259" key="7">
    <source>
        <dbReference type="PROSITE" id="PS50887"/>
    </source>
</evidence>
<keyword evidence="5" id="KW-0812">Transmembrane</keyword>
<feature type="transmembrane region" description="Helical" evidence="5">
    <location>
        <begin position="338"/>
        <end position="358"/>
    </location>
</feature>
<feature type="domain" description="GGDEF" evidence="7">
    <location>
        <begin position="428"/>
        <end position="561"/>
    </location>
</feature>
<evidence type="ECO:0000313" key="8">
    <source>
        <dbReference type="EMBL" id="QEQ96676.1"/>
    </source>
</evidence>
<comment type="catalytic activity">
    <reaction evidence="3">
        <text>2 GTP = 3',3'-c-di-GMP + 2 diphosphate</text>
        <dbReference type="Rhea" id="RHEA:24898"/>
        <dbReference type="ChEBI" id="CHEBI:33019"/>
        <dbReference type="ChEBI" id="CHEBI:37565"/>
        <dbReference type="ChEBI" id="CHEBI:58805"/>
        <dbReference type="EC" id="2.7.7.65"/>
    </reaction>
</comment>
<dbReference type="EC" id="2.7.7.65" evidence="2"/>
<dbReference type="AlphaFoldDB" id="A0A5P1RBL4"/>
<reference evidence="8 9" key="1">
    <citation type="journal article" date="2019" name="Biochem. Eng. J.">
        <title>Metabolic engineering of the marine bacteria Neptunomonas concharum for the production of acetoin and meso-2,3-butanediol from acetate.</title>
        <authorList>
            <person name="Li W."/>
            <person name="Pu N."/>
            <person name="Liu C.-X."/>
            <person name="Yuan Q.-P."/>
            <person name="Li Z.-J."/>
        </authorList>
    </citation>
    <scope>NUCLEOTIDE SEQUENCE [LARGE SCALE GENOMIC DNA]</scope>
    <source>
        <strain evidence="8 9">JCM17730</strain>
    </source>
</reference>
<name>A0A5P1RBL4_9GAMM</name>
<dbReference type="KEGG" id="ncu:F0U83_08080"/>
<proteinExistence type="predicted"/>
<keyword evidence="5" id="KW-0472">Membrane</keyword>
<dbReference type="NCBIfam" id="TIGR00254">
    <property type="entry name" value="GGDEF"/>
    <property type="match status" value="1"/>
</dbReference>
<evidence type="ECO:0000256" key="4">
    <source>
        <dbReference type="SAM" id="Coils"/>
    </source>
</evidence>
<dbReference type="InterPro" id="IPR029787">
    <property type="entry name" value="Nucleotide_cyclase"/>
</dbReference>
<gene>
    <name evidence="8" type="ORF">F0U83_08080</name>
</gene>
<dbReference type="SMART" id="SM00267">
    <property type="entry name" value="GGDEF"/>
    <property type="match status" value="1"/>
</dbReference>
<dbReference type="PANTHER" id="PTHR45138:SF9">
    <property type="entry name" value="DIGUANYLATE CYCLASE DGCM-RELATED"/>
    <property type="match status" value="1"/>
</dbReference>
<dbReference type="SUPFAM" id="SSF55073">
    <property type="entry name" value="Nucleotide cyclase"/>
    <property type="match status" value="1"/>
</dbReference>
<dbReference type="OrthoDB" id="9812260at2"/>
<dbReference type="PANTHER" id="PTHR45138">
    <property type="entry name" value="REGULATORY COMPONENTS OF SENSORY TRANSDUCTION SYSTEM"/>
    <property type="match status" value="1"/>
</dbReference>
<feature type="signal peptide" evidence="6">
    <location>
        <begin position="1"/>
        <end position="22"/>
    </location>
</feature>
<dbReference type="InterPro" id="IPR050469">
    <property type="entry name" value="Diguanylate_Cyclase"/>
</dbReference>
<dbReference type="GO" id="GO:0043709">
    <property type="term" value="P:cell adhesion involved in single-species biofilm formation"/>
    <property type="evidence" value="ECO:0007669"/>
    <property type="project" value="TreeGrafter"/>
</dbReference>
<dbReference type="InterPro" id="IPR043128">
    <property type="entry name" value="Rev_trsase/Diguanyl_cyclase"/>
</dbReference>
<dbReference type="PROSITE" id="PS50887">
    <property type="entry name" value="GGDEF"/>
    <property type="match status" value="1"/>
</dbReference>
<comment type="cofactor">
    <cofactor evidence="1">
        <name>Mg(2+)</name>
        <dbReference type="ChEBI" id="CHEBI:18420"/>
    </cofactor>
</comment>
<dbReference type="Proteomes" id="UP000324760">
    <property type="component" value="Chromosome"/>
</dbReference>
<sequence>MRQGRQWFLVVMLLIPFCSSKAETARITPYKVLIINSWSKELPWQLSVENGIRAELDRREQPYEVFAEYLDADRFDQAFNHDALSTFLNSKYQTSSINLIIADSLPAVSFLIEHPSLLPGTPRVYLPDSDFISEDSIGENDVVIPVKEDYINSVNEAIRRSGATQLYVVGESFSEGGKNQLRRFKQAFSNTDLDIRYLENLSMPQLIEKTAKLPPKSAIFYLLVFKDSLGVSYIPYQAANVLAQNANAPIFSLWRSLVGSGIVGGYLLSGERLGAMAIRHAFLKAHNISLEPNLSDAYGYYLDERQLKKHQISTQTLPETTTLLFSTPSFWKTHQLEIALTLFLLILLSVLTSILIVVNRKRQRAIKALMQERRLLEQRVADRTQALHDAKIQAETDARTDVLTGLNNRRAFYEHGRFLHEQATRYHNTYSVLLIDIDLFKEVNDVYGHDVGDRVLKQIANIIRESIRNSDIPGRIGGDEFAVLLPHSAAHKMTEFAERIRSAVAQSSITIDSKVIKLTVSIGIAEFHSAEEMLDGVIKRADVALYEAKNNGRNNIALYHETK</sequence>
<dbReference type="GO" id="GO:0052621">
    <property type="term" value="F:diguanylate cyclase activity"/>
    <property type="evidence" value="ECO:0007669"/>
    <property type="project" value="UniProtKB-EC"/>
</dbReference>
<dbReference type="GO" id="GO:1902201">
    <property type="term" value="P:negative regulation of bacterial-type flagellum-dependent cell motility"/>
    <property type="evidence" value="ECO:0007669"/>
    <property type="project" value="TreeGrafter"/>
</dbReference>
<dbReference type="Pfam" id="PF00990">
    <property type="entry name" value="GGDEF"/>
    <property type="match status" value="1"/>
</dbReference>
<dbReference type="FunFam" id="3.30.70.270:FF:000001">
    <property type="entry name" value="Diguanylate cyclase domain protein"/>
    <property type="match status" value="1"/>
</dbReference>
<keyword evidence="6" id="KW-0732">Signal</keyword>
<evidence type="ECO:0000256" key="5">
    <source>
        <dbReference type="SAM" id="Phobius"/>
    </source>
</evidence>
<dbReference type="RefSeq" id="WP_138987287.1">
    <property type="nucleotide sequence ID" value="NZ_CP043869.1"/>
</dbReference>
<feature type="coiled-coil region" evidence="4">
    <location>
        <begin position="359"/>
        <end position="386"/>
    </location>
</feature>
<dbReference type="CDD" id="cd01949">
    <property type="entry name" value="GGDEF"/>
    <property type="match status" value="1"/>
</dbReference>
<evidence type="ECO:0000256" key="3">
    <source>
        <dbReference type="ARBA" id="ARBA00034247"/>
    </source>
</evidence>
<feature type="chain" id="PRO_5024870513" description="diguanylate cyclase" evidence="6">
    <location>
        <begin position="23"/>
        <end position="563"/>
    </location>
</feature>
<evidence type="ECO:0000256" key="6">
    <source>
        <dbReference type="SAM" id="SignalP"/>
    </source>
</evidence>
<keyword evidence="5" id="KW-1133">Transmembrane helix</keyword>
<keyword evidence="9" id="KW-1185">Reference proteome</keyword>
<evidence type="ECO:0000256" key="2">
    <source>
        <dbReference type="ARBA" id="ARBA00012528"/>
    </source>
</evidence>
<evidence type="ECO:0000313" key="9">
    <source>
        <dbReference type="Proteomes" id="UP000324760"/>
    </source>
</evidence>
<evidence type="ECO:0000256" key="1">
    <source>
        <dbReference type="ARBA" id="ARBA00001946"/>
    </source>
</evidence>